<accession>A0A4S3J279</accession>
<dbReference type="EMBL" id="SOSA01000950">
    <property type="protein sequence ID" value="THC88057.1"/>
    <property type="molecule type" value="Genomic_DNA"/>
</dbReference>
<sequence>MTEQFPKRPKPYPNRAFRRLNCFLPWQCPYRDEHVMIHFDHRI</sequence>
<dbReference type="Proteomes" id="UP000308092">
    <property type="component" value="Unassembled WGS sequence"/>
</dbReference>
<proteinExistence type="predicted"/>
<gene>
    <name evidence="1" type="ORF">EYZ11_012499</name>
</gene>
<keyword evidence="2" id="KW-1185">Reference proteome</keyword>
<protein>
    <submittedName>
        <fullName evidence="1">Uncharacterized protein</fullName>
    </submittedName>
</protein>
<name>A0A4S3J279_9EURO</name>
<dbReference type="AlphaFoldDB" id="A0A4S3J279"/>
<organism evidence="1 2">
    <name type="scientific">Aspergillus tanneri</name>
    <dbReference type="NCBI Taxonomy" id="1220188"/>
    <lineage>
        <taxon>Eukaryota</taxon>
        <taxon>Fungi</taxon>
        <taxon>Dikarya</taxon>
        <taxon>Ascomycota</taxon>
        <taxon>Pezizomycotina</taxon>
        <taxon>Eurotiomycetes</taxon>
        <taxon>Eurotiomycetidae</taxon>
        <taxon>Eurotiales</taxon>
        <taxon>Aspergillaceae</taxon>
        <taxon>Aspergillus</taxon>
        <taxon>Aspergillus subgen. Circumdati</taxon>
    </lineage>
</organism>
<comment type="caution">
    <text evidence="1">The sequence shown here is derived from an EMBL/GenBank/DDBJ whole genome shotgun (WGS) entry which is preliminary data.</text>
</comment>
<evidence type="ECO:0000313" key="2">
    <source>
        <dbReference type="Proteomes" id="UP000308092"/>
    </source>
</evidence>
<reference evidence="1 2" key="1">
    <citation type="submission" date="2019-03" db="EMBL/GenBank/DDBJ databases">
        <title>The genome sequence of a newly discovered highly antifungal drug resistant Aspergillus species, Aspergillus tanneri NIH 1004.</title>
        <authorList>
            <person name="Mounaud S."/>
            <person name="Singh I."/>
            <person name="Joardar V."/>
            <person name="Pakala S."/>
            <person name="Pakala S."/>
            <person name="Venepally P."/>
            <person name="Hoover J."/>
            <person name="Nierman W."/>
            <person name="Chung J."/>
            <person name="Losada L."/>
        </authorList>
    </citation>
    <scope>NUCLEOTIDE SEQUENCE [LARGE SCALE GENOMIC DNA]</scope>
    <source>
        <strain evidence="1 2">NIH1004</strain>
    </source>
</reference>
<dbReference type="VEuPathDB" id="FungiDB:EYZ11_012499"/>
<evidence type="ECO:0000313" key="1">
    <source>
        <dbReference type="EMBL" id="THC88057.1"/>
    </source>
</evidence>